<evidence type="ECO:0000256" key="1">
    <source>
        <dbReference type="SAM" id="MobiDB-lite"/>
    </source>
</evidence>
<keyword evidence="3" id="KW-1185">Reference proteome</keyword>
<dbReference type="EMBL" id="JAUJLE010000061">
    <property type="protein sequence ID" value="KAK0993048.1"/>
    <property type="molecule type" value="Genomic_DNA"/>
</dbReference>
<comment type="caution">
    <text evidence="2">The sequence shown here is derived from an EMBL/GenBank/DDBJ whole genome shotgun (WGS) entry which is preliminary data.</text>
</comment>
<feature type="compositionally biased region" description="Low complexity" evidence="1">
    <location>
        <begin position="152"/>
        <end position="166"/>
    </location>
</feature>
<organism evidence="2 3">
    <name type="scientific">Friedmanniomyces endolithicus</name>
    <dbReference type="NCBI Taxonomy" id="329885"/>
    <lineage>
        <taxon>Eukaryota</taxon>
        <taxon>Fungi</taxon>
        <taxon>Dikarya</taxon>
        <taxon>Ascomycota</taxon>
        <taxon>Pezizomycotina</taxon>
        <taxon>Dothideomycetes</taxon>
        <taxon>Dothideomycetidae</taxon>
        <taxon>Mycosphaerellales</taxon>
        <taxon>Teratosphaeriaceae</taxon>
        <taxon>Friedmanniomyces</taxon>
    </lineage>
</organism>
<proteinExistence type="predicted"/>
<sequence>MVALTPEEDFAHLRRPPSGLALDARYGVEKVCEVEEQGAGIGAENSVKNRSPLGTIFDFESAEHRVQCADSYETILDLTRFMVMARARVAAVESKLTVLARVNPLKTADRAVASPPQSAPPPCPKALVLGSASSGHEPAFTASPPQPPPLPDSNSPPLSSTSSVASTPDLDFHAVVEGTTRLHPTCYHTKGKLPTTEETHYTLCGSKPRCREALLKPTPSTGGHNFRLTTDDPVRDLGWWLGERGSRECDRDREFVAQGRFTEGQLRDVIGVAVEELRGLRGELRYLLEFAGREGYGLVFRDTEPAVAEGLKAEDLRGMDREGFLDKLDEVAVEIDRVGEKIERVEGEVVKKMVEVAEEGGWGGRECLWRLGFCDEVDGMC</sequence>
<evidence type="ECO:0000313" key="2">
    <source>
        <dbReference type="EMBL" id="KAK0993048.1"/>
    </source>
</evidence>
<name>A0AAN6QUE6_9PEZI</name>
<protein>
    <submittedName>
        <fullName evidence="2">Uncharacterized protein</fullName>
    </submittedName>
</protein>
<gene>
    <name evidence="2" type="ORF">LTR91_008110</name>
</gene>
<dbReference type="AlphaFoldDB" id="A0AAN6QUE6"/>
<accession>A0AAN6QUE6</accession>
<reference evidence="2" key="1">
    <citation type="submission" date="2023-06" db="EMBL/GenBank/DDBJ databases">
        <title>Black Yeasts Isolated from many extreme environments.</title>
        <authorList>
            <person name="Coleine C."/>
            <person name="Stajich J.E."/>
            <person name="Selbmann L."/>
        </authorList>
    </citation>
    <scope>NUCLEOTIDE SEQUENCE</scope>
    <source>
        <strain evidence="2">CCFEE 5200</strain>
    </source>
</reference>
<dbReference type="Proteomes" id="UP001175353">
    <property type="component" value="Unassembled WGS sequence"/>
</dbReference>
<evidence type="ECO:0000313" key="3">
    <source>
        <dbReference type="Proteomes" id="UP001175353"/>
    </source>
</evidence>
<feature type="region of interest" description="Disordered" evidence="1">
    <location>
        <begin position="111"/>
        <end position="166"/>
    </location>
</feature>